<dbReference type="VEuPathDB" id="TriTrypDB:LPMP_204170"/>
<dbReference type="OrthoDB" id="10251741at2759"/>
<dbReference type="PANTHER" id="PTHR47822">
    <property type="entry name" value="CARBOHYDRATE BINDING DOMAIN CONTAINING PROTEIN"/>
    <property type="match status" value="1"/>
</dbReference>
<dbReference type="InterPro" id="IPR036322">
    <property type="entry name" value="WD40_repeat_dom_sf"/>
</dbReference>
<dbReference type="Pfam" id="PF00400">
    <property type="entry name" value="WD40"/>
    <property type="match status" value="1"/>
</dbReference>
<dbReference type="GeneID" id="22574628"/>
<dbReference type="SUPFAM" id="SSF50978">
    <property type="entry name" value="WD40 repeat-like"/>
    <property type="match status" value="1"/>
</dbReference>
<gene>
    <name evidence="1" type="ORF">LPMP_204170</name>
</gene>
<accession>A0A088S8H6</accession>
<reference evidence="1 2" key="1">
    <citation type="journal article" date="2015" name="Sci. Rep.">
        <title>The genome of Leishmania panamensis: insights into genomics of the L. (Viannia) subgenus.</title>
        <authorList>
            <person name="Llanes A."/>
            <person name="Restrepo C.M."/>
            <person name="Vecchio G.D."/>
            <person name="Anguizola F.J."/>
            <person name="Lleonart R."/>
        </authorList>
    </citation>
    <scope>NUCLEOTIDE SEQUENCE [LARGE SCALE GENOMIC DNA]</scope>
    <source>
        <strain evidence="1 2">MHOM/PA/94/PSC-1</strain>
    </source>
</reference>
<dbReference type="EMBL" id="CP009389">
    <property type="protein sequence ID" value="AIN97911.1"/>
    <property type="molecule type" value="Genomic_DNA"/>
</dbReference>
<dbReference type="RefSeq" id="XP_010698618.1">
    <property type="nucleotide sequence ID" value="XM_010700316.1"/>
</dbReference>
<sequence>MSLDIEAHQLLEITQHIYFCSLSPDAELVACALGNGVVCTLNAITFDVTARGAPGKDFVDVPATCVRWAPAECDCDWQLVSSSTAGGVMLWYWDCSEFSLRRGTAAFEENNEVMMLDVSPSGKRVLTAGSDRIVRLYDSKLTLLSQLTEGMNSDSTSHPTHINRIFSARFITEVVAVSAGWESPIQIWDLRACRSNRQVVGVQGVSDCLEPVPGTHMVLVASPKSLDTIHIVDSATGRVLDQNSQAVCSQLNPTERVTVCRYQAETGHVWCLTTSPPSVIAIAFPSGAIVARAALAHTPLNMTMNASRVIVGCKNGVVLQVSLSM</sequence>
<dbReference type="AlphaFoldDB" id="A0A088S8H6"/>
<dbReference type="VEuPathDB" id="TriTrypDB:LPAL13_200047800"/>
<dbReference type="eggNOG" id="ENOG502RZQ4">
    <property type="taxonomic scope" value="Eukaryota"/>
</dbReference>
<dbReference type="InterPro" id="IPR001680">
    <property type="entry name" value="WD40_rpt"/>
</dbReference>
<evidence type="ECO:0000313" key="1">
    <source>
        <dbReference type="EMBL" id="AIN97911.1"/>
    </source>
</evidence>
<proteinExistence type="predicted"/>
<dbReference type="Gene3D" id="2.130.10.10">
    <property type="entry name" value="YVTN repeat-like/Quinoprotein amine dehydrogenase"/>
    <property type="match status" value="1"/>
</dbReference>
<dbReference type="InterPro" id="IPR015943">
    <property type="entry name" value="WD40/YVTN_repeat-like_dom_sf"/>
</dbReference>
<organism evidence="1 2">
    <name type="scientific">Leishmania panamensis</name>
    <dbReference type="NCBI Taxonomy" id="5679"/>
    <lineage>
        <taxon>Eukaryota</taxon>
        <taxon>Discoba</taxon>
        <taxon>Euglenozoa</taxon>
        <taxon>Kinetoplastea</taxon>
        <taxon>Metakinetoplastina</taxon>
        <taxon>Trypanosomatida</taxon>
        <taxon>Trypanosomatidae</taxon>
        <taxon>Leishmaniinae</taxon>
        <taxon>Leishmania</taxon>
        <taxon>Leishmania guyanensis species complex</taxon>
    </lineage>
</organism>
<dbReference type="KEGG" id="lpan:LPMP_204170"/>
<dbReference type="PANTHER" id="PTHR47822:SF2">
    <property type="entry name" value="F-BOX AND WD-40 DOMAIN PROTEIN 7"/>
    <property type="match status" value="1"/>
</dbReference>
<dbReference type="Proteomes" id="UP000063063">
    <property type="component" value="Chromosome 20"/>
</dbReference>
<evidence type="ECO:0000313" key="2">
    <source>
        <dbReference type="Proteomes" id="UP000063063"/>
    </source>
</evidence>
<name>A0A088S8H6_LEIPA</name>
<protein>
    <submittedName>
        <fullName evidence="1">Uncharacterized protein</fullName>
    </submittedName>
</protein>
<keyword evidence="2" id="KW-1185">Reference proteome</keyword>